<comment type="caution">
    <text evidence="1">The sequence shown here is derived from an EMBL/GenBank/DDBJ whole genome shotgun (WGS) entry which is preliminary data.</text>
</comment>
<organism evidence="1 2">
    <name type="scientific">Purpureocillium lilacinum</name>
    <name type="common">Paecilomyces lilacinus</name>
    <dbReference type="NCBI Taxonomy" id="33203"/>
    <lineage>
        <taxon>Eukaryota</taxon>
        <taxon>Fungi</taxon>
        <taxon>Dikarya</taxon>
        <taxon>Ascomycota</taxon>
        <taxon>Pezizomycotina</taxon>
        <taxon>Sordariomycetes</taxon>
        <taxon>Hypocreomycetidae</taxon>
        <taxon>Hypocreales</taxon>
        <taxon>Ophiocordycipitaceae</taxon>
        <taxon>Purpureocillium</taxon>
    </lineage>
</organism>
<dbReference type="Proteomes" id="UP001638806">
    <property type="component" value="Unassembled WGS sequence"/>
</dbReference>
<dbReference type="EMBL" id="JBGNUJ010000006">
    <property type="protein sequence ID" value="KAL3958305.1"/>
    <property type="molecule type" value="Genomic_DNA"/>
</dbReference>
<evidence type="ECO:0000313" key="2">
    <source>
        <dbReference type="Proteomes" id="UP001638806"/>
    </source>
</evidence>
<proteinExistence type="predicted"/>
<evidence type="ECO:0000313" key="1">
    <source>
        <dbReference type="EMBL" id="KAL3958305.1"/>
    </source>
</evidence>
<gene>
    <name evidence="1" type="ORF">ACCO45_006467</name>
</gene>
<sequence>MRAVASAKLLLAAGLALQCVNAGLARRDMVPDDESLYVRPKYFSECHACRSRDIAYRAFCSSRNARSTGADQTRGSSGARTLRQALLQGDARRGAAPRHHPRAGPDVPGDAQPAGRPDVAHARQPARLVVGEKVMPWDFDADVQVTEADMYYLAAYHNMTTYYYKYGGMAKGRYFLLDVNPHFTYRGKDDYLNFIDARWVDMESGLYIDITAARYDPEHAAGEGIMYDKNEHEFRVSCVRTSEGLADLAGHFLYPLRETTFEGVPAKIPYRYREMLESEYGKAALMNNEYHGYRSPA</sequence>
<reference evidence="1" key="1">
    <citation type="submission" date="2024-12" db="EMBL/GenBank/DDBJ databases">
        <title>Comparative genomics and development of molecular markers within Purpureocillium lilacinum and among Purpureocillium species.</title>
        <authorList>
            <person name="Yeh Z.-Y."/>
            <person name="Ni N.-T."/>
            <person name="Lo P.-H."/>
            <person name="Mushyakhwo K."/>
            <person name="Lin C.-F."/>
            <person name="Nai Y.-S."/>
        </authorList>
    </citation>
    <scope>NUCLEOTIDE SEQUENCE</scope>
    <source>
        <strain evidence="1">NCHU-NPUST-175</strain>
    </source>
</reference>
<accession>A0ACC4DPJ7</accession>
<keyword evidence="2" id="KW-1185">Reference proteome</keyword>
<protein>
    <submittedName>
        <fullName evidence="1">Uncharacterized protein</fullName>
    </submittedName>
</protein>
<name>A0ACC4DPJ7_PURLI</name>